<protein>
    <recommendedName>
        <fullName evidence="13">Cytochrome P450</fullName>
    </recommendedName>
</protein>
<dbReference type="Proteomes" id="UP000215305">
    <property type="component" value="Unassembled WGS sequence"/>
</dbReference>
<evidence type="ECO:0000256" key="2">
    <source>
        <dbReference type="ARBA" id="ARBA00010617"/>
    </source>
</evidence>
<feature type="binding site" description="axial binding residue" evidence="8">
    <location>
        <position position="469"/>
    </location>
    <ligand>
        <name>heme</name>
        <dbReference type="ChEBI" id="CHEBI:30413"/>
    </ligand>
    <ligandPart>
        <name>Fe</name>
        <dbReference type="ChEBI" id="CHEBI:18248"/>
    </ligandPart>
</feature>
<dbReference type="InterPro" id="IPR001128">
    <property type="entry name" value="Cyt_P450"/>
</dbReference>
<dbReference type="RefSeq" id="XP_026617101.1">
    <property type="nucleotide sequence ID" value="XM_026762119.1"/>
</dbReference>
<accession>A0A397HJQ2</accession>
<dbReference type="STRING" id="41047.A0A397HJQ2"/>
<evidence type="ECO:0000256" key="1">
    <source>
        <dbReference type="ARBA" id="ARBA00001971"/>
    </source>
</evidence>
<evidence type="ECO:0000313" key="11">
    <source>
        <dbReference type="EMBL" id="RHZ63239.1"/>
    </source>
</evidence>
<dbReference type="PRINTS" id="PR00385">
    <property type="entry name" value="P450"/>
</dbReference>
<dbReference type="OrthoDB" id="1470350at2759"/>
<keyword evidence="3 8" id="KW-0349">Heme</keyword>
<dbReference type="CDD" id="cd11063">
    <property type="entry name" value="CYP52"/>
    <property type="match status" value="1"/>
</dbReference>
<keyword evidence="12" id="KW-1185">Reference proteome</keyword>
<keyword evidence="5 9" id="KW-0560">Oxidoreductase</keyword>
<keyword evidence="7 9" id="KW-0503">Monooxygenase</keyword>
<dbReference type="InterPro" id="IPR017972">
    <property type="entry name" value="Cyt_P450_CS"/>
</dbReference>
<keyword evidence="4 8" id="KW-0479">Metal-binding</keyword>
<dbReference type="GO" id="GO:0005506">
    <property type="term" value="F:iron ion binding"/>
    <property type="evidence" value="ECO:0007669"/>
    <property type="project" value="InterPro"/>
</dbReference>
<dbReference type="InterPro" id="IPR002974">
    <property type="entry name" value="Cyt_P450_E_CYP52_ascomycetes"/>
</dbReference>
<dbReference type="EMBL" id="NKHU02000030">
    <property type="protein sequence ID" value="RHZ63239.1"/>
    <property type="molecule type" value="Genomic_DNA"/>
</dbReference>
<evidence type="ECO:0000313" key="12">
    <source>
        <dbReference type="Proteomes" id="UP000215305"/>
    </source>
</evidence>
<dbReference type="InterPro" id="IPR036396">
    <property type="entry name" value="Cyt_P450_sf"/>
</dbReference>
<comment type="caution">
    <text evidence="11">The sequence shown here is derived from an EMBL/GenBank/DDBJ whole genome shotgun (WGS) entry which is preliminary data.</text>
</comment>
<comment type="similarity">
    <text evidence="2 9">Belongs to the cytochrome P450 family.</text>
</comment>
<dbReference type="AlphaFoldDB" id="A0A397HJQ2"/>
<keyword evidence="6 8" id="KW-0408">Iron</keyword>
<dbReference type="InterPro" id="IPR047146">
    <property type="entry name" value="Cyt_P450_E_CYP52_fungi"/>
</dbReference>
<evidence type="ECO:0000256" key="7">
    <source>
        <dbReference type="ARBA" id="ARBA00023033"/>
    </source>
</evidence>
<dbReference type="PANTHER" id="PTHR24287">
    <property type="entry name" value="P450, PUTATIVE (EUROFUNG)-RELATED"/>
    <property type="match status" value="1"/>
</dbReference>
<name>A0A397HJQ2_ASPTH</name>
<keyword evidence="10" id="KW-0812">Transmembrane</keyword>
<dbReference type="Pfam" id="PF00067">
    <property type="entry name" value="p450"/>
    <property type="match status" value="1"/>
</dbReference>
<dbReference type="PRINTS" id="PR00464">
    <property type="entry name" value="EP450II"/>
</dbReference>
<dbReference type="PROSITE" id="PS00086">
    <property type="entry name" value="CYTOCHROME_P450"/>
    <property type="match status" value="1"/>
</dbReference>
<dbReference type="GO" id="GO:0020037">
    <property type="term" value="F:heme binding"/>
    <property type="evidence" value="ECO:0007669"/>
    <property type="project" value="InterPro"/>
</dbReference>
<keyword evidence="10" id="KW-1133">Transmembrane helix</keyword>
<evidence type="ECO:0000256" key="5">
    <source>
        <dbReference type="ARBA" id="ARBA00023002"/>
    </source>
</evidence>
<evidence type="ECO:0000256" key="3">
    <source>
        <dbReference type="ARBA" id="ARBA00022617"/>
    </source>
</evidence>
<evidence type="ECO:0000256" key="10">
    <source>
        <dbReference type="SAM" id="Phobius"/>
    </source>
</evidence>
<evidence type="ECO:0000256" key="4">
    <source>
        <dbReference type="ARBA" id="ARBA00022723"/>
    </source>
</evidence>
<feature type="transmembrane region" description="Helical" evidence="10">
    <location>
        <begin position="23"/>
        <end position="44"/>
    </location>
</feature>
<organism evidence="11 12">
    <name type="scientific">Aspergillus thermomutatus</name>
    <name type="common">Neosartorya pseudofischeri</name>
    <dbReference type="NCBI Taxonomy" id="41047"/>
    <lineage>
        <taxon>Eukaryota</taxon>
        <taxon>Fungi</taxon>
        <taxon>Dikarya</taxon>
        <taxon>Ascomycota</taxon>
        <taxon>Pezizomycotina</taxon>
        <taxon>Eurotiomycetes</taxon>
        <taxon>Eurotiomycetidae</taxon>
        <taxon>Eurotiales</taxon>
        <taxon>Aspergillaceae</taxon>
        <taxon>Aspergillus</taxon>
        <taxon>Aspergillus subgen. Fumigati</taxon>
    </lineage>
</organism>
<sequence>MGLLPISADMPLAPDVLSAPTKLLGRFSIFLIGLTLFAVVYAILRYRGTRRHIVAKHGCQPPPRYPSKDPIFGLDFVLKNVRTFRNHVYLQELLNRYRDLGTTYSVRVFYRRGIITCDPENIKTILSTRFKDYSLGNRTAIMGPLLGKGIFVNDGEEWSHSRSLLRPNFVRDQVADLGMLEDHLKNLLPLVPRDGTTVDLQELFLRFTIDSATEFLFGHSLHTLTQGTERDRRFGEAFAYALDDMALQFRLGPWRALRRANPQAPRAYETCRAYVDGFVDEAIAYRDNKRGEDAGNQQRYYFLRELAKATDDRDKIRDELLNILIAGRDTTASLLSSLFHVLARRPDVWQKVRQEVTQQLQGRIPSYDELRNSVPYARHCISETLRLYPPVPNNTRLAVRDTVLPRGGGPRGDAPVFVPKGCTLIYTVYAMHRRVDLFGADADEFRPERWETQRYSWEYLPFNGGPRICLGQQYAMTEALYVLIRFAQEFTTIEARDPTPWTELLTLTVLSAKGVQVALQRA</sequence>
<dbReference type="SUPFAM" id="SSF48264">
    <property type="entry name" value="Cytochrome P450"/>
    <property type="match status" value="1"/>
</dbReference>
<dbReference type="VEuPathDB" id="FungiDB:CDV56_108500"/>
<dbReference type="GeneID" id="38130474"/>
<dbReference type="PRINTS" id="PR01239">
    <property type="entry name" value="EP450IICYP52"/>
</dbReference>
<evidence type="ECO:0008006" key="13">
    <source>
        <dbReference type="Google" id="ProtNLM"/>
    </source>
</evidence>
<evidence type="ECO:0000256" key="8">
    <source>
        <dbReference type="PIRSR" id="PIRSR602402-1"/>
    </source>
</evidence>
<evidence type="ECO:0000256" key="9">
    <source>
        <dbReference type="RuleBase" id="RU000461"/>
    </source>
</evidence>
<comment type="cofactor">
    <cofactor evidence="1 8">
        <name>heme</name>
        <dbReference type="ChEBI" id="CHEBI:30413"/>
    </cofactor>
</comment>
<dbReference type="Gene3D" id="1.10.630.10">
    <property type="entry name" value="Cytochrome P450"/>
    <property type="match status" value="1"/>
</dbReference>
<proteinExistence type="inferred from homology"/>
<evidence type="ECO:0000256" key="6">
    <source>
        <dbReference type="ARBA" id="ARBA00023004"/>
    </source>
</evidence>
<dbReference type="GO" id="GO:0016712">
    <property type="term" value="F:oxidoreductase activity, acting on paired donors, with incorporation or reduction of molecular oxygen, reduced flavin or flavoprotein as one donor, and incorporation of one atom of oxygen"/>
    <property type="evidence" value="ECO:0007669"/>
    <property type="project" value="InterPro"/>
</dbReference>
<keyword evidence="10" id="KW-0472">Membrane</keyword>
<reference evidence="11" key="1">
    <citation type="submission" date="2018-08" db="EMBL/GenBank/DDBJ databases">
        <title>Draft genome sequence of azole-resistant Aspergillus thermomutatus (Neosartorya pseudofischeri) strain HMR AF 39, isolated from a human nasal aspirate.</title>
        <authorList>
            <person name="Parent-Michaud M."/>
            <person name="Dufresne P.J."/>
            <person name="Fournier E."/>
            <person name="Martineau C."/>
            <person name="Moreira S."/>
            <person name="Perkins V."/>
            <person name="De Repentigny L."/>
            <person name="Dufresne S.F."/>
        </authorList>
    </citation>
    <scope>NUCLEOTIDE SEQUENCE [LARGE SCALE GENOMIC DNA]</scope>
    <source>
        <strain evidence="11">HMR AF 39</strain>
    </source>
</reference>
<dbReference type="PANTHER" id="PTHR24287:SF17">
    <property type="entry name" value="P450, PUTATIVE (EUROFUNG)-RELATED"/>
    <property type="match status" value="1"/>
</dbReference>
<gene>
    <name evidence="11" type="ORF">CDV56_108500</name>
</gene>
<dbReference type="InterPro" id="IPR002402">
    <property type="entry name" value="Cyt_P450_E_grp-II"/>
</dbReference>